<gene>
    <name evidence="1" type="ORF">QFC22_001626</name>
</gene>
<name>A0ACC2XJ30_9TREE</name>
<dbReference type="Proteomes" id="UP001243375">
    <property type="component" value="Unassembled WGS sequence"/>
</dbReference>
<keyword evidence="2" id="KW-1185">Reference proteome</keyword>
<protein>
    <submittedName>
        <fullName evidence="1">Uncharacterized protein</fullName>
    </submittedName>
</protein>
<evidence type="ECO:0000313" key="1">
    <source>
        <dbReference type="EMBL" id="KAJ9123424.1"/>
    </source>
</evidence>
<sequence length="142" mass="15091">MYKPSTAEEDSPSSRTTKTKAQQATKHISVKAIKERDINQNTNPFDVDDSAKPPRVSAASTDSATTVSPDTPTVGNKSDDKENVAVGNAVNKKDNKATVTKLTGKTAEKVKAIAPPVIVIGDSDEDEDEQGMSLDFLAGRIC</sequence>
<proteinExistence type="predicted"/>
<dbReference type="EMBL" id="JASBWU010000003">
    <property type="protein sequence ID" value="KAJ9123424.1"/>
    <property type="molecule type" value="Genomic_DNA"/>
</dbReference>
<organism evidence="1 2">
    <name type="scientific">Naganishia vaughanmartiniae</name>
    <dbReference type="NCBI Taxonomy" id="1424756"/>
    <lineage>
        <taxon>Eukaryota</taxon>
        <taxon>Fungi</taxon>
        <taxon>Dikarya</taxon>
        <taxon>Basidiomycota</taxon>
        <taxon>Agaricomycotina</taxon>
        <taxon>Tremellomycetes</taxon>
        <taxon>Filobasidiales</taxon>
        <taxon>Filobasidiaceae</taxon>
        <taxon>Naganishia</taxon>
    </lineage>
</organism>
<reference evidence="1" key="1">
    <citation type="submission" date="2023-04" db="EMBL/GenBank/DDBJ databases">
        <title>Draft Genome sequencing of Naganishia species isolated from polar environments using Oxford Nanopore Technology.</title>
        <authorList>
            <person name="Leo P."/>
            <person name="Venkateswaran K."/>
        </authorList>
    </citation>
    <scope>NUCLEOTIDE SEQUENCE</scope>
    <source>
        <strain evidence="1">MNA-CCFEE 5425</strain>
    </source>
</reference>
<accession>A0ACC2XJ30</accession>
<comment type="caution">
    <text evidence="1">The sequence shown here is derived from an EMBL/GenBank/DDBJ whole genome shotgun (WGS) entry which is preliminary data.</text>
</comment>
<evidence type="ECO:0000313" key="2">
    <source>
        <dbReference type="Proteomes" id="UP001243375"/>
    </source>
</evidence>